<name>F0XR46_GROCL</name>
<proteinExistence type="predicted"/>
<feature type="domain" description="Rax2-like C-terminal" evidence="2">
    <location>
        <begin position="919"/>
        <end position="1172"/>
    </location>
</feature>
<dbReference type="GO" id="GO:1902929">
    <property type="term" value="C:plasma membrane of growing cell tip"/>
    <property type="evidence" value="ECO:0007669"/>
    <property type="project" value="TreeGrafter"/>
</dbReference>
<dbReference type="RefSeq" id="XP_014169201.1">
    <property type="nucleotide sequence ID" value="XM_014313726.1"/>
</dbReference>
<evidence type="ECO:0000259" key="4">
    <source>
        <dbReference type="Pfam" id="PF20843"/>
    </source>
</evidence>
<reference evidence="5 6" key="1">
    <citation type="journal article" date="2011" name="Proc. Natl. Acad. Sci. U.S.A.">
        <title>Genome and transcriptome analyses of the mountain pine beetle-fungal symbiont Grosmannia clavigera, a lodgepole pine pathogen.</title>
        <authorList>
            <person name="DiGuistini S."/>
            <person name="Wang Y."/>
            <person name="Liao N.Y."/>
            <person name="Taylor G."/>
            <person name="Tanguay P."/>
            <person name="Feau N."/>
            <person name="Henrissat B."/>
            <person name="Chan S.K."/>
            <person name="Hesse-Orce U."/>
            <person name="Alamouti S.M."/>
            <person name="Tsui C.K.M."/>
            <person name="Docking R.T."/>
            <person name="Levasseur A."/>
            <person name="Haridas S."/>
            <person name="Robertson G."/>
            <person name="Birol I."/>
            <person name="Holt R.A."/>
            <person name="Marra M.A."/>
            <person name="Hamelin R.C."/>
            <person name="Hirst M."/>
            <person name="Jones S.J.M."/>
            <person name="Bohlmann J."/>
            <person name="Breuil C."/>
        </authorList>
    </citation>
    <scope>NUCLEOTIDE SEQUENCE [LARGE SCALE GENOMIC DNA]</scope>
    <source>
        <strain evidence="6">kw1407 / UAMH 11150</strain>
    </source>
</reference>
<dbReference type="Pfam" id="PF12768">
    <property type="entry name" value="Rax2"/>
    <property type="match status" value="1"/>
</dbReference>
<dbReference type="InterPro" id="IPR011043">
    <property type="entry name" value="Gal_Oxase/kelch_b-propeller"/>
</dbReference>
<feature type="transmembrane region" description="Helical" evidence="1">
    <location>
        <begin position="1414"/>
        <end position="1435"/>
    </location>
</feature>
<evidence type="ECO:0000313" key="6">
    <source>
        <dbReference type="Proteomes" id="UP000007796"/>
    </source>
</evidence>
<dbReference type="OrthoDB" id="2503993at2759"/>
<feature type="transmembrane region" description="Helical" evidence="1">
    <location>
        <begin position="1119"/>
        <end position="1139"/>
    </location>
</feature>
<dbReference type="FunCoup" id="F0XR46">
    <property type="interactions" value="57"/>
</dbReference>
<dbReference type="GeneID" id="25973874"/>
<protein>
    <submittedName>
        <fullName evidence="5">Cellular morphogenesis protein</fullName>
    </submittedName>
</protein>
<dbReference type="PANTHER" id="PTHR31778">
    <property type="entry name" value="BUD SITE SELECTION PROTEIN RAX2"/>
    <property type="match status" value="1"/>
</dbReference>
<sequence>MRIPLRRRKDAVASASSMRQPVFSFASAATSFLALASMAPAPAQALNFTAAQSPNVDLSSLGRIGIGGDFAGISMFQFEEQTQSTVSTNGSEGLMARLPNGALTTILHTDASIMAMCSFVLKDGTNAGVVLGGNFTSIGSQEATAMVLFNPNTTEVTAIPGLSGQVNAVLCDEELNTVFVGGNFVENSSTNAITYVHGSGWTALPFAGFNGPVTSIAKAFNGHIIFGGSFTGLGNVSTPSEADEQIINISTANLTASGSTDTTGFSDPANIVCKTNGTDGAGNTWLLADDTAGFWEADFGFGFHPTKLRLWNTHQDGRGTETWRFTALPLNGIMNFTYIDPDTGANYTCTSECPLSHSKNVTYQDFYFVNYVGMDSFRIDISAWYGSGGGLDGIELFENEIFSYAIDDFNEPNCTASSAVDVSSATSTGPWTESPSFQSSSRYLTASLSSPIDSSSASVVFSPNIRQSGNYTVNMYTPGCLQDGSCGTRGQVNVTVTMSKGVTSSVRLYQTNNYDKFDPVYYGAVDAATESFRPTVTLTPLDGQSLSEMTIVAQRVGFTLNNSTGGLNGLFEYDPSQSSFDTSTFSSSAFDTLGSAFSSGSAVMALATSGEVTYVAGNFTSTNASNIVSVSSNGSSVESLDDGLNGGVLSMVLNGTKLFTGGIFNSSKSGSATDLNNVAVFDTTTNVWSALGAGVNGPVMKVVPMTMNITGSSADVVFAFTGGFDTLLAFGSNSAVTVDGFGVWVPSQGNWLQNLDQTVESINGVLLSSLLNVPGADALYGGSLSYAQVGSTDVATLTNSGIGSFGAHVLPSSASSSSAVLKRDTLSSSSVAGVLTGVFDTSGSRNKTILGGHFSAKSTNGTTIENLLIIDHNKNGSVSGLGSGISNSSTFAALAVTGSTLFAGGNVTGTVNSASVTGLVSYNLATDSFTMQPPSLSGGNGTVMAIKVRPGTTDVYVGGSFALAGSLGCPAVCYYSTSSNQWNRPGSNLVSGTVNSMVWTSNSELAAGGRFSVDSIGTVFLGQYDASKSVWSSFPGSSVIPGPVDVLVLGSSDGSELWVAGTASSNSSVYLLKYDGKDWVDALGASGQTLSSGTNIRSLQVFSASPKHDSTSVLSSDQVLVLAGSIVLPGYGTVSAAIFDGKTFKPYMLTMSSGNRASSIASIFVENNNFFTAKSRKHLPLVGVVLIGLAISLGLMLIIVAAGLLLDRLRKKQQGYIPAPSMADTGANRAWIPPKDLLDSLGRPPHEAPQPWGHEKGPLPSSHLTRLDNVVATQGKQKRLGLVGLWKEVFDWYPAEYPAAERRCMIISRYPSSYMSLWLKAEKYSVPQINKLPTGISGIFIVSSFVAWYFFGVAGFASLILYSAVNTIVKNDSEERALIMGSMMTFGYSFNIWVPLLLFPTAGEYGAPRWKKGWPVTIALCFFFCLGFTTATVLFRRRERLVVGATVELKV</sequence>
<feature type="transmembrane region" description="Helical" evidence="1">
    <location>
        <begin position="1377"/>
        <end position="1394"/>
    </location>
</feature>
<dbReference type="Proteomes" id="UP000007796">
    <property type="component" value="Unassembled WGS sequence"/>
</dbReference>
<dbReference type="InterPro" id="IPR048266">
    <property type="entry name" value="Rax2-like_second"/>
</dbReference>
<keyword evidence="1" id="KW-0472">Membrane</keyword>
<keyword evidence="1" id="KW-0812">Transmembrane</keyword>
<dbReference type="EMBL" id="GL629807">
    <property type="protein sequence ID" value="EFW99786.1"/>
    <property type="molecule type" value="Genomic_DNA"/>
</dbReference>
<organism evidence="6">
    <name type="scientific">Grosmannia clavigera (strain kw1407 / UAMH 11150)</name>
    <name type="common">Blue stain fungus</name>
    <name type="synonym">Graphiocladiella clavigera</name>
    <dbReference type="NCBI Taxonomy" id="655863"/>
    <lineage>
        <taxon>Eukaryota</taxon>
        <taxon>Fungi</taxon>
        <taxon>Dikarya</taxon>
        <taxon>Ascomycota</taxon>
        <taxon>Pezizomycotina</taxon>
        <taxon>Sordariomycetes</taxon>
        <taxon>Sordariomycetidae</taxon>
        <taxon>Ophiostomatales</taxon>
        <taxon>Ophiostomataceae</taxon>
        <taxon>Leptographium</taxon>
    </lineage>
</organism>
<dbReference type="InterPro" id="IPR024982">
    <property type="entry name" value="Rax2-like_C"/>
</dbReference>
<dbReference type="InterPro" id="IPR048265">
    <property type="entry name" value="Rax2-like_third"/>
</dbReference>
<dbReference type="HOGENOM" id="CLU_005863_0_0_1"/>
<dbReference type="InParanoid" id="F0XR46"/>
<evidence type="ECO:0000259" key="2">
    <source>
        <dbReference type="Pfam" id="PF12768"/>
    </source>
</evidence>
<evidence type="ECO:0000313" key="5">
    <source>
        <dbReference type="EMBL" id="EFW99786.1"/>
    </source>
</evidence>
<accession>F0XR46</accession>
<evidence type="ECO:0000256" key="1">
    <source>
        <dbReference type="SAM" id="Phobius"/>
    </source>
</evidence>
<feature type="domain" description="Rax2-like second" evidence="3">
    <location>
        <begin position="243"/>
        <end position="391"/>
    </location>
</feature>
<dbReference type="Pfam" id="PF20843">
    <property type="entry name" value="Rax2_3"/>
    <property type="match status" value="1"/>
</dbReference>
<dbReference type="eggNOG" id="ENOG502QQZD">
    <property type="taxonomic scope" value="Eukaryota"/>
</dbReference>
<dbReference type="STRING" id="655863.F0XR46"/>
<dbReference type="PANTHER" id="PTHR31778:SF2">
    <property type="entry name" value="BUD SITE SELECTION PROTEIN RAX2"/>
    <property type="match status" value="1"/>
</dbReference>
<feature type="domain" description="Rax2-like third" evidence="4">
    <location>
        <begin position="402"/>
        <end position="560"/>
    </location>
</feature>
<dbReference type="SUPFAM" id="SSF50965">
    <property type="entry name" value="Galactose oxidase, central domain"/>
    <property type="match status" value="2"/>
</dbReference>
<evidence type="ECO:0000259" key="3">
    <source>
        <dbReference type="Pfam" id="PF20842"/>
    </source>
</evidence>
<keyword evidence="6" id="KW-1185">Reference proteome</keyword>
<gene>
    <name evidence="5" type="ORF">CMQ_104</name>
</gene>
<feature type="transmembrane region" description="Helical" evidence="1">
    <location>
        <begin position="1181"/>
        <end position="1206"/>
    </location>
</feature>
<dbReference type="Pfam" id="PF20842">
    <property type="entry name" value="Rax2_2"/>
    <property type="match status" value="1"/>
</dbReference>
<feature type="transmembrane region" description="Helical" evidence="1">
    <location>
        <begin position="1339"/>
        <end position="1365"/>
    </location>
</feature>
<keyword evidence="1" id="KW-1133">Transmembrane helix</keyword>